<evidence type="ECO:0000313" key="5">
    <source>
        <dbReference type="EMBL" id="ADJ55360.1"/>
    </source>
</evidence>
<keyword evidence="2" id="KW-0238">DNA-binding</keyword>
<sequence length="191" mass="22575">MITKNWDDEFQAEIRRRFYHVNGVLYHKTESKQTAFSPAGYYFKPGDMVKCHKTRKKTPYLQICMRYEGKSNYLYVHRVVWFLEYGYQVDTIDHIDLNPLNNDPSNLREASTQQNHYNKNGKPNTSSTYKGVSWDKSTCKWKVGIQHNKKKIHLGYFDDEVEAAKAYDAKAIEIGGQYARLNFHDYVRTRI</sequence>
<dbReference type="InterPro" id="IPR036955">
    <property type="entry name" value="AP2/ERF_dom_sf"/>
</dbReference>
<dbReference type="GO" id="GO:0003677">
    <property type="term" value="F:DNA binding"/>
    <property type="evidence" value="ECO:0007669"/>
    <property type="project" value="UniProtKB-KW"/>
</dbReference>
<keyword evidence="5" id="KW-0255">Endonuclease</keyword>
<keyword evidence="5" id="KW-0378">Hydrolase</keyword>
<keyword evidence="3" id="KW-0804">Transcription</keyword>
<dbReference type="Gene3D" id="3.90.75.20">
    <property type="match status" value="1"/>
</dbReference>
<reference evidence="5 6" key="1">
    <citation type="journal article" date="2010" name="Virol. J.">
        <title>Genomes of the T4-related bacteriophages as windows on microbial genome evolution.</title>
        <authorList>
            <person name="Petrov V.M."/>
            <person name="Ratnayaka S."/>
            <person name="Nolan J.M."/>
            <person name="Miller E.S."/>
            <person name="Karam J.D."/>
        </authorList>
    </citation>
    <scope>NUCLEOTIDE SEQUENCE [LARGE SCALE GENOMIC DNA]</scope>
</reference>
<dbReference type="Gene3D" id="3.30.730.10">
    <property type="entry name" value="AP2/ERF domain"/>
    <property type="match status" value="1"/>
</dbReference>
<dbReference type="SMART" id="SM00380">
    <property type="entry name" value="AP2"/>
    <property type="match status" value="1"/>
</dbReference>
<accession>D9ICB7</accession>
<proteinExistence type="predicted"/>
<keyword evidence="5" id="KW-0540">Nuclease</keyword>
<dbReference type="Pfam" id="PF13392">
    <property type="entry name" value="HNH_3"/>
    <property type="match status" value="1"/>
</dbReference>
<evidence type="ECO:0000256" key="1">
    <source>
        <dbReference type="ARBA" id="ARBA00023015"/>
    </source>
</evidence>
<dbReference type="GeneID" id="9712797"/>
<feature type="domain" description="AP2/ERF" evidence="4">
    <location>
        <begin position="128"/>
        <end position="184"/>
    </location>
</feature>
<dbReference type="Proteomes" id="UP000001091">
    <property type="component" value="Segment"/>
</dbReference>
<organism evidence="5 6">
    <name type="scientific">Escherichia phage RB16</name>
    <dbReference type="NCBI Taxonomy" id="2681599"/>
    <lineage>
        <taxon>Viruses</taxon>
        <taxon>Duplodnaviria</taxon>
        <taxon>Heunggongvirae</taxon>
        <taxon>Uroviricota</taxon>
        <taxon>Caudoviricetes</taxon>
        <taxon>Pantevenvirales</taxon>
        <taxon>Straboviridae</taxon>
        <taxon>Pseudotevenvirus</taxon>
        <taxon>Pseudotevenvirus RB16</taxon>
    </lineage>
</organism>
<organismHost>
    <name type="scientific">Escherichia coli</name>
    <dbReference type="NCBI Taxonomy" id="562"/>
</organismHost>
<keyword evidence="6" id="KW-1185">Reference proteome</keyword>
<dbReference type="PANTHER" id="PTHR31194:SF189">
    <property type="entry name" value="AP2_ERF DOMAIN-CONTAINING PROTEIN"/>
    <property type="match status" value="1"/>
</dbReference>
<evidence type="ECO:0000256" key="3">
    <source>
        <dbReference type="ARBA" id="ARBA00023163"/>
    </source>
</evidence>
<dbReference type="KEGG" id="vg:9712797"/>
<dbReference type="PROSITE" id="PS51032">
    <property type="entry name" value="AP2_ERF"/>
    <property type="match status" value="1"/>
</dbReference>
<dbReference type="EMBL" id="HM134276">
    <property type="protein sequence ID" value="ADJ55360.1"/>
    <property type="molecule type" value="Genomic_DNA"/>
</dbReference>
<dbReference type="InterPro" id="IPR001471">
    <property type="entry name" value="AP2/ERF_dom"/>
</dbReference>
<protein>
    <submittedName>
        <fullName evidence="5">Putative homing endonuclease RB16 2</fullName>
    </submittedName>
</protein>
<dbReference type="GO" id="GO:0003700">
    <property type="term" value="F:DNA-binding transcription factor activity"/>
    <property type="evidence" value="ECO:0007669"/>
    <property type="project" value="InterPro"/>
</dbReference>
<evidence type="ECO:0000313" key="6">
    <source>
        <dbReference type="Proteomes" id="UP000001091"/>
    </source>
</evidence>
<evidence type="ECO:0000259" key="4">
    <source>
        <dbReference type="PROSITE" id="PS51032"/>
    </source>
</evidence>
<dbReference type="SUPFAM" id="SSF54060">
    <property type="entry name" value="His-Me finger endonucleases"/>
    <property type="match status" value="1"/>
</dbReference>
<dbReference type="InterPro" id="IPR016177">
    <property type="entry name" value="DNA-bd_dom_sf"/>
</dbReference>
<dbReference type="PANTHER" id="PTHR31194">
    <property type="entry name" value="SHN SHINE , DNA BINDING / TRANSCRIPTION FACTOR"/>
    <property type="match status" value="1"/>
</dbReference>
<dbReference type="InterPro" id="IPR050913">
    <property type="entry name" value="AP2/ERF_ERF"/>
</dbReference>
<dbReference type="InterPro" id="IPR003615">
    <property type="entry name" value="HNH_nuc"/>
</dbReference>
<dbReference type="RefSeq" id="YP_003858356.1">
    <property type="nucleotide sequence ID" value="NC_014467.1"/>
</dbReference>
<keyword evidence="1" id="KW-0805">Transcription regulation</keyword>
<dbReference type="SUPFAM" id="SSF54171">
    <property type="entry name" value="DNA-binding domain"/>
    <property type="match status" value="1"/>
</dbReference>
<dbReference type="GO" id="GO:0004519">
    <property type="term" value="F:endonuclease activity"/>
    <property type="evidence" value="ECO:0007669"/>
    <property type="project" value="UniProtKB-KW"/>
</dbReference>
<evidence type="ECO:0000256" key="2">
    <source>
        <dbReference type="ARBA" id="ARBA00023125"/>
    </source>
</evidence>
<dbReference type="InterPro" id="IPR044925">
    <property type="entry name" value="His-Me_finger_sf"/>
</dbReference>
<name>D9ICB7_BPRB1</name>
<gene>
    <name evidence="5" type="ORF">RB16p056</name>
</gene>